<proteinExistence type="predicted"/>
<sequence>MRAIRILESGNTPSGEKQNVIKYLEILSSHADAANILTNGSIVLVLLKMLHHSKVSLLHAQLVSLILLFIRHFTFLGVSWQILEY</sequence>
<reference evidence="1 2" key="1">
    <citation type="submission" date="2024-02" db="EMBL/GenBank/DDBJ databases">
        <title>de novo genome assembly of Solanum bulbocastanum strain 11H21.</title>
        <authorList>
            <person name="Hosaka A.J."/>
        </authorList>
    </citation>
    <scope>NUCLEOTIDE SEQUENCE [LARGE SCALE GENOMIC DNA]</scope>
    <source>
        <tissue evidence="1">Young leaves</tissue>
    </source>
</reference>
<dbReference type="EMBL" id="JBANQN010000007">
    <property type="protein sequence ID" value="KAK6784214.1"/>
    <property type="molecule type" value="Genomic_DNA"/>
</dbReference>
<dbReference type="PANTHER" id="PTHR46562:SF1">
    <property type="entry name" value="SERINE_THREONINE-PROTEIN KINASE ULK4"/>
    <property type="match status" value="1"/>
</dbReference>
<dbReference type="GO" id="GO:0000914">
    <property type="term" value="P:phragmoplast assembly"/>
    <property type="evidence" value="ECO:0007669"/>
    <property type="project" value="InterPro"/>
</dbReference>
<keyword evidence="2" id="KW-1185">Reference proteome</keyword>
<name>A0AAN8TA97_SOLBU</name>
<dbReference type="Proteomes" id="UP001371456">
    <property type="component" value="Unassembled WGS sequence"/>
</dbReference>
<dbReference type="PANTHER" id="PTHR46562">
    <property type="entry name" value="SERINE/THREONINE-KINASE ULK4-LIKE PROTEIN-RELATED"/>
    <property type="match status" value="1"/>
</dbReference>
<gene>
    <name evidence="1" type="ORF">RDI58_017668</name>
</gene>
<organism evidence="1 2">
    <name type="scientific">Solanum bulbocastanum</name>
    <name type="common">Wild potato</name>
    <dbReference type="NCBI Taxonomy" id="147425"/>
    <lineage>
        <taxon>Eukaryota</taxon>
        <taxon>Viridiplantae</taxon>
        <taxon>Streptophyta</taxon>
        <taxon>Embryophyta</taxon>
        <taxon>Tracheophyta</taxon>
        <taxon>Spermatophyta</taxon>
        <taxon>Magnoliopsida</taxon>
        <taxon>eudicotyledons</taxon>
        <taxon>Gunneridae</taxon>
        <taxon>Pentapetalae</taxon>
        <taxon>asterids</taxon>
        <taxon>lamiids</taxon>
        <taxon>Solanales</taxon>
        <taxon>Solanaceae</taxon>
        <taxon>Solanoideae</taxon>
        <taxon>Solaneae</taxon>
        <taxon>Solanum</taxon>
    </lineage>
</organism>
<evidence type="ECO:0000313" key="1">
    <source>
        <dbReference type="EMBL" id="KAK6784214.1"/>
    </source>
</evidence>
<evidence type="ECO:0000313" key="2">
    <source>
        <dbReference type="Proteomes" id="UP001371456"/>
    </source>
</evidence>
<comment type="caution">
    <text evidence="1">The sequence shown here is derived from an EMBL/GenBank/DDBJ whole genome shotgun (WGS) entry which is preliminary data.</text>
</comment>
<accession>A0AAN8TA97</accession>
<protein>
    <submittedName>
        <fullName evidence="1">Uncharacterized protein</fullName>
    </submittedName>
</protein>
<dbReference type="InterPro" id="IPR044591">
    <property type="entry name" value="RUK"/>
</dbReference>
<dbReference type="GO" id="GO:0008017">
    <property type="term" value="F:microtubule binding"/>
    <property type="evidence" value="ECO:0007669"/>
    <property type="project" value="InterPro"/>
</dbReference>
<dbReference type="AlphaFoldDB" id="A0AAN8TA97"/>